<dbReference type="InterPro" id="IPR010982">
    <property type="entry name" value="Lambda_DNA-bd_dom_sf"/>
</dbReference>
<dbReference type="GO" id="GO:0003700">
    <property type="term" value="F:DNA-binding transcription factor activity"/>
    <property type="evidence" value="ECO:0007669"/>
    <property type="project" value="TreeGrafter"/>
</dbReference>
<dbReference type="CDD" id="cd00093">
    <property type="entry name" value="HTH_XRE"/>
    <property type="match status" value="2"/>
</dbReference>
<dbReference type="SUPFAM" id="SSF47413">
    <property type="entry name" value="lambda repressor-like DNA-binding domains"/>
    <property type="match status" value="2"/>
</dbReference>
<name>A0A9D2TFR7_9FIRM</name>
<gene>
    <name evidence="3" type="ORF">H9931_12045</name>
</gene>
<dbReference type="InterPro" id="IPR050807">
    <property type="entry name" value="TransReg_Diox_bact_type"/>
</dbReference>
<dbReference type="Gene3D" id="1.10.260.40">
    <property type="entry name" value="lambda repressor-like DNA-binding domains"/>
    <property type="match status" value="2"/>
</dbReference>
<dbReference type="PROSITE" id="PS50943">
    <property type="entry name" value="HTH_CROC1"/>
    <property type="match status" value="2"/>
</dbReference>
<accession>A0A9D2TFR7</accession>
<dbReference type="PANTHER" id="PTHR46797">
    <property type="entry name" value="HTH-TYPE TRANSCRIPTIONAL REGULATOR"/>
    <property type="match status" value="1"/>
</dbReference>
<proteinExistence type="predicted"/>
<organism evidence="3 4">
    <name type="scientific">Candidatus Enterocloster excrementigallinarum</name>
    <dbReference type="NCBI Taxonomy" id="2838558"/>
    <lineage>
        <taxon>Bacteria</taxon>
        <taxon>Bacillati</taxon>
        <taxon>Bacillota</taxon>
        <taxon>Clostridia</taxon>
        <taxon>Lachnospirales</taxon>
        <taxon>Lachnospiraceae</taxon>
        <taxon>Enterocloster</taxon>
    </lineage>
</organism>
<comment type="caution">
    <text evidence="3">The sequence shown here is derived from an EMBL/GenBank/DDBJ whole genome shotgun (WGS) entry which is preliminary data.</text>
</comment>
<feature type="domain" description="HTH cro/C1-type" evidence="2">
    <location>
        <begin position="138"/>
        <end position="192"/>
    </location>
</feature>
<dbReference type="GO" id="GO:0003677">
    <property type="term" value="F:DNA binding"/>
    <property type="evidence" value="ECO:0007669"/>
    <property type="project" value="UniProtKB-KW"/>
</dbReference>
<sequence>MIVGSRIKLYRMKNGLTQNELASIAGISTISIRKYESGDRVPKVETLQKIASALKISVLELVGDDWETINTSKRVSQLKKRMEDAYNEYIDEMKKLSKTDENYIDKSNKLADNYFNKSDEYSKQINSLNPPMSTGEKIKELRKSLHLSLEELSQKTKTSKILLKKIEENKRTIPYETLFRIAQLFHVDIEEISTSVANAWEPYLIDEERYYQKLVEIFNTLNEDGQKKAVEQIEILSKIPEYQEPEPDDDE</sequence>
<dbReference type="InterPro" id="IPR001387">
    <property type="entry name" value="Cro/C1-type_HTH"/>
</dbReference>
<dbReference type="SMART" id="SM00530">
    <property type="entry name" value="HTH_XRE"/>
    <property type="match status" value="2"/>
</dbReference>
<dbReference type="AlphaFoldDB" id="A0A9D2TFR7"/>
<dbReference type="PANTHER" id="PTHR46797:SF1">
    <property type="entry name" value="METHYLPHOSPHONATE SYNTHASE"/>
    <property type="match status" value="1"/>
</dbReference>
<dbReference type="EMBL" id="DWWB01000069">
    <property type="protein sequence ID" value="HJC67421.1"/>
    <property type="molecule type" value="Genomic_DNA"/>
</dbReference>
<dbReference type="Pfam" id="PF01381">
    <property type="entry name" value="HTH_3"/>
    <property type="match status" value="1"/>
</dbReference>
<evidence type="ECO:0000313" key="4">
    <source>
        <dbReference type="Proteomes" id="UP000823863"/>
    </source>
</evidence>
<dbReference type="Pfam" id="PF12844">
    <property type="entry name" value="HTH_19"/>
    <property type="match status" value="1"/>
</dbReference>
<evidence type="ECO:0000313" key="3">
    <source>
        <dbReference type="EMBL" id="HJC67421.1"/>
    </source>
</evidence>
<reference evidence="3" key="1">
    <citation type="journal article" date="2021" name="PeerJ">
        <title>Extensive microbial diversity within the chicken gut microbiome revealed by metagenomics and culture.</title>
        <authorList>
            <person name="Gilroy R."/>
            <person name="Ravi A."/>
            <person name="Getino M."/>
            <person name="Pursley I."/>
            <person name="Horton D.L."/>
            <person name="Alikhan N.F."/>
            <person name="Baker D."/>
            <person name="Gharbi K."/>
            <person name="Hall N."/>
            <person name="Watson M."/>
            <person name="Adriaenssens E.M."/>
            <person name="Foster-Nyarko E."/>
            <person name="Jarju S."/>
            <person name="Secka A."/>
            <person name="Antonio M."/>
            <person name="Oren A."/>
            <person name="Chaudhuri R.R."/>
            <person name="La Ragione R."/>
            <person name="Hildebrand F."/>
            <person name="Pallen M.J."/>
        </authorList>
    </citation>
    <scope>NUCLEOTIDE SEQUENCE</scope>
    <source>
        <strain evidence="3">CHK198-12963</strain>
    </source>
</reference>
<evidence type="ECO:0000256" key="1">
    <source>
        <dbReference type="ARBA" id="ARBA00023125"/>
    </source>
</evidence>
<dbReference type="GO" id="GO:0005829">
    <property type="term" value="C:cytosol"/>
    <property type="evidence" value="ECO:0007669"/>
    <property type="project" value="TreeGrafter"/>
</dbReference>
<reference evidence="3" key="2">
    <citation type="submission" date="2021-04" db="EMBL/GenBank/DDBJ databases">
        <authorList>
            <person name="Gilroy R."/>
        </authorList>
    </citation>
    <scope>NUCLEOTIDE SEQUENCE</scope>
    <source>
        <strain evidence="3">CHK198-12963</strain>
    </source>
</reference>
<evidence type="ECO:0000259" key="2">
    <source>
        <dbReference type="PROSITE" id="PS50943"/>
    </source>
</evidence>
<keyword evidence="1" id="KW-0238">DNA-binding</keyword>
<dbReference type="Proteomes" id="UP000823863">
    <property type="component" value="Unassembled WGS sequence"/>
</dbReference>
<protein>
    <submittedName>
        <fullName evidence="3">Helix-turn-helix domain-containing protein</fullName>
    </submittedName>
</protein>
<feature type="domain" description="HTH cro/C1-type" evidence="2">
    <location>
        <begin position="7"/>
        <end position="61"/>
    </location>
</feature>